<sequence length="161" mass="19097">MHFEVHIYKGHPAFFETKEAPYVPYENVETYIETSFDYMTYGMAKEEKLFIEGFNHFVDYLLSDGDEYFLQEAKKAFAHTYTKMEESKYMLGLIRILEGNLRDAGRFFKEINDFGFPRFIQYYRVPTLVVKTEKGKAQYFTPSREGIEKILRLLQNEGNLS</sequence>
<gene>
    <name evidence="1" type="ORF">EYH37_05635</name>
</gene>
<organism evidence="1 2">
    <name type="scientific">Aquifex aeolicus</name>
    <dbReference type="NCBI Taxonomy" id="63363"/>
    <lineage>
        <taxon>Bacteria</taxon>
        <taxon>Pseudomonadati</taxon>
        <taxon>Aquificota</taxon>
        <taxon>Aquificia</taxon>
        <taxon>Aquificales</taxon>
        <taxon>Aquificaceae</taxon>
        <taxon>Aquifex</taxon>
    </lineage>
</organism>
<dbReference type="AlphaFoldDB" id="A0A9D0YPR1"/>
<reference evidence="1" key="1">
    <citation type="journal article" date="2020" name="ISME J.">
        <title>Gammaproteobacteria mediating utilization of methyl-, sulfur- and petroleum organic compounds in deep ocean hydrothermal plumes.</title>
        <authorList>
            <person name="Zhou Z."/>
            <person name="Liu Y."/>
            <person name="Pan J."/>
            <person name="Cron B.R."/>
            <person name="Toner B.M."/>
            <person name="Anantharaman K."/>
            <person name="Breier J.A."/>
            <person name="Dick G.J."/>
            <person name="Li M."/>
        </authorList>
    </citation>
    <scope>NUCLEOTIDE SEQUENCE</scope>
    <source>
        <strain evidence="1">SZUA-1501</strain>
    </source>
</reference>
<evidence type="ECO:0000313" key="1">
    <source>
        <dbReference type="EMBL" id="HIP98820.1"/>
    </source>
</evidence>
<evidence type="ECO:0000313" key="2">
    <source>
        <dbReference type="Proteomes" id="UP000606463"/>
    </source>
</evidence>
<comment type="caution">
    <text evidence="1">The sequence shown here is derived from an EMBL/GenBank/DDBJ whole genome shotgun (WGS) entry which is preliminary data.</text>
</comment>
<proteinExistence type="predicted"/>
<dbReference type="EMBL" id="DQVE01000056">
    <property type="protein sequence ID" value="HIP98820.1"/>
    <property type="molecule type" value="Genomic_DNA"/>
</dbReference>
<accession>A0A9D0YPR1</accession>
<protein>
    <submittedName>
        <fullName evidence="1">Uncharacterized protein</fullName>
    </submittedName>
</protein>
<dbReference type="Proteomes" id="UP000606463">
    <property type="component" value="Unassembled WGS sequence"/>
</dbReference>
<name>A0A9D0YPR1_AQUAO</name>